<gene>
    <name evidence="2" type="ORF">ESP50_09715</name>
</gene>
<accession>A0A4Q2M3R6</accession>
<dbReference type="SMART" id="SM00987">
    <property type="entry name" value="UreE_C"/>
    <property type="match status" value="1"/>
</dbReference>
<reference evidence="2 3" key="1">
    <citation type="submission" date="2019-01" db="EMBL/GenBank/DDBJ databases">
        <title>Agromyces.</title>
        <authorList>
            <person name="Li J."/>
        </authorList>
    </citation>
    <scope>NUCLEOTIDE SEQUENCE [LARGE SCALE GENOMIC DNA]</scope>
    <source>
        <strain evidence="2 3">DSM 23870</strain>
    </source>
</reference>
<dbReference type="RefSeq" id="WP_129174552.1">
    <property type="nucleotide sequence ID" value="NZ_JACCBI010000001.1"/>
</dbReference>
<sequence length="194" mass="21325">MTVLDDIRAEMMADPSNAWARDLGYAPLYIADARARVLIISQAPGRLAQETGVPWNDPSGRLLRSWLGLTDAEFYDPANVAIVPMDAYFPGKAASGDLPPRRGFADRWHPPILEQLTEVRLTILIGAYAQRHYLGPGTLTENVRNAPSHLPYFPIVHPSPLARGWRSKNPWFDEVTVPLLSAEVAAALSATTAD</sequence>
<comment type="caution">
    <text evidence="2">The sequence shown here is derived from an EMBL/GenBank/DDBJ whole genome shotgun (WGS) entry which is preliminary data.</text>
</comment>
<dbReference type="SUPFAM" id="SSF52141">
    <property type="entry name" value="Uracil-DNA glycosylase-like"/>
    <property type="match status" value="1"/>
</dbReference>
<evidence type="ECO:0000313" key="2">
    <source>
        <dbReference type="EMBL" id="RXZ86654.1"/>
    </source>
</evidence>
<evidence type="ECO:0000313" key="3">
    <source>
        <dbReference type="Proteomes" id="UP000292686"/>
    </source>
</evidence>
<name>A0A4Q2M3R6_9MICO</name>
<dbReference type="PANTHER" id="PTHR42160:SF1">
    <property type="entry name" value="URACIL-DNA GLYCOSYLASE SUPERFAMILY PROTEIN"/>
    <property type="match status" value="1"/>
</dbReference>
<keyword evidence="3" id="KW-1185">Reference proteome</keyword>
<dbReference type="Pfam" id="PF03167">
    <property type="entry name" value="UDG"/>
    <property type="match status" value="1"/>
</dbReference>
<feature type="domain" description="Uracil-DNA glycosylase-like" evidence="1">
    <location>
        <begin position="27"/>
        <end position="180"/>
    </location>
</feature>
<dbReference type="EMBL" id="SDPM01000004">
    <property type="protein sequence ID" value="RXZ86654.1"/>
    <property type="molecule type" value="Genomic_DNA"/>
</dbReference>
<dbReference type="SMART" id="SM00986">
    <property type="entry name" value="UDG"/>
    <property type="match status" value="1"/>
</dbReference>
<dbReference type="OrthoDB" id="9789139at2"/>
<dbReference type="CDD" id="cd10033">
    <property type="entry name" value="UDG_like"/>
    <property type="match status" value="1"/>
</dbReference>
<dbReference type="Gene3D" id="3.40.470.10">
    <property type="entry name" value="Uracil-DNA glycosylase-like domain"/>
    <property type="match status" value="1"/>
</dbReference>
<organism evidence="2 3">
    <name type="scientific">Agromyces atrinae</name>
    <dbReference type="NCBI Taxonomy" id="592376"/>
    <lineage>
        <taxon>Bacteria</taxon>
        <taxon>Bacillati</taxon>
        <taxon>Actinomycetota</taxon>
        <taxon>Actinomycetes</taxon>
        <taxon>Micrococcales</taxon>
        <taxon>Microbacteriaceae</taxon>
        <taxon>Agromyces</taxon>
    </lineage>
</organism>
<dbReference type="Proteomes" id="UP000292686">
    <property type="component" value="Unassembled WGS sequence"/>
</dbReference>
<dbReference type="PANTHER" id="PTHR42160">
    <property type="entry name" value="URACIL-DNA GLYCOSYLASE SUPERFAMILY PROTEIN"/>
    <property type="match status" value="1"/>
</dbReference>
<dbReference type="InterPro" id="IPR036895">
    <property type="entry name" value="Uracil-DNA_glycosylase-like_sf"/>
</dbReference>
<protein>
    <submittedName>
        <fullName evidence="2">Uracil-DNA glycosylase family protein</fullName>
    </submittedName>
</protein>
<dbReference type="InterPro" id="IPR005122">
    <property type="entry name" value="Uracil-DNA_glycosylase-like"/>
</dbReference>
<proteinExistence type="predicted"/>
<dbReference type="InterPro" id="IPR047124">
    <property type="entry name" value="HI_0220.2"/>
</dbReference>
<dbReference type="AlphaFoldDB" id="A0A4Q2M3R6"/>
<evidence type="ECO:0000259" key="1">
    <source>
        <dbReference type="SMART" id="SM00986"/>
    </source>
</evidence>